<dbReference type="AlphaFoldDB" id="E3FCA4"/>
<organism evidence="2 3">
    <name type="scientific">Stigmatella aurantiaca (strain DW4/3-1)</name>
    <dbReference type="NCBI Taxonomy" id="378806"/>
    <lineage>
        <taxon>Bacteria</taxon>
        <taxon>Pseudomonadati</taxon>
        <taxon>Myxococcota</taxon>
        <taxon>Myxococcia</taxon>
        <taxon>Myxococcales</taxon>
        <taxon>Cystobacterineae</taxon>
        <taxon>Archangiaceae</taxon>
        <taxon>Stigmatella</taxon>
    </lineage>
</organism>
<keyword evidence="3" id="KW-1185">Reference proteome</keyword>
<dbReference type="STRING" id="378806.STAUR_2223"/>
<gene>
    <name evidence="2" type="ordered locus">STAUR_2223</name>
</gene>
<proteinExistence type="predicted"/>
<feature type="region of interest" description="Disordered" evidence="1">
    <location>
        <begin position="24"/>
        <end position="44"/>
    </location>
</feature>
<accession>E3FCA4</accession>
<evidence type="ECO:0000313" key="3">
    <source>
        <dbReference type="Proteomes" id="UP000001351"/>
    </source>
</evidence>
<dbReference type="HOGENOM" id="CLU_962815_0_0_7"/>
<reference evidence="2 3" key="1">
    <citation type="journal article" date="2011" name="Mol. Biol. Evol.">
        <title>Comparative genomic analysis of fruiting body formation in Myxococcales.</title>
        <authorList>
            <person name="Huntley S."/>
            <person name="Hamann N."/>
            <person name="Wegener-Feldbrugge S."/>
            <person name="Treuner-Lange A."/>
            <person name="Kube M."/>
            <person name="Reinhardt R."/>
            <person name="Klages S."/>
            <person name="Muller R."/>
            <person name="Ronning C.M."/>
            <person name="Nierman W.C."/>
            <person name="Sogaard-Andersen L."/>
        </authorList>
    </citation>
    <scope>NUCLEOTIDE SEQUENCE [LARGE SCALE GENOMIC DNA]</scope>
    <source>
        <strain evidence="2 3">DW4/3-1</strain>
    </source>
</reference>
<evidence type="ECO:0000256" key="1">
    <source>
        <dbReference type="SAM" id="MobiDB-lite"/>
    </source>
</evidence>
<name>E3FCA4_STIAD</name>
<dbReference type="Proteomes" id="UP000001351">
    <property type="component" value="Chromosome"/>
</dbReference>
<dbReference type="KEGG" id="sur:STAUR_2223"/>
<dbReference type="EMBL" id="CP002271">
    <property type="protein sequence ID" value="ADO70027.1"/>
    <property type="molecule type" value="Genomic_DNA"/>
</dbReference>
<protein>
    <submittedName>
        <fullName evidence="2">Uncharacterized protein</fullName>
    </submittedName>
</protein>
<evidence type="ECO:0000313" key="2">
    <source>
        <dbReference type="EMBL" id="ADO70027.1"/>
    </source>
</evidence>
<sequence>MDAGAHLSRVDFDEPLHADALFLEEPAERQPAGACSPHGARTPIRERAPGEVLGLEPEEPPLRISRVRPGQPLGTVTPAQQDFRQAPQPIPRVEQLEPQGIVFWEIPVFPAAGGLEGFPSQAHGGVAQRAFDEARPVEGLGGGEAVEPGGVGLERGADWLVLAEQFDARAHAGEGRVGLQGGHAGLQPPGQRFIIGVHAGHIGGVRVGERELERGHEPPAAPVQDGHPSVLGGQALENPGCPIRGAILHREHPNLLEGSLQQAFHRPCHRGLGIAGGKEDGDDRGGHRV</sequence>